<keyword evidence="2" id="KW-1185">Reference proteome</keyword>
<reference evidence="1 2" key="1">
    <citation type="submission" date="2019-12" db="EMBL/GenBank/DDBJ databases">
        <title>Genomic-based taxomic classification of the family Erythrobacteraceae.</title>
        <authorList>
            <person name="Xu L."/>
        </authorList>
    </citation>
    <scope>NUCLEOTIDE SEQUENCE [LARGE SCALE GENOMIC DNA]</scope>
    <source>
        <strain evidence="1 2">MCCC 1A09965</strain>
    </source>
</reference>
<gene>
    <name evidence="1" type="ORF">GRI48_10465</name>
</gene>
<comment type="caution">
    <text evidence="1">The sequence shown here is derived from an EMBL/GenBank/DDBJ whole genome shotgun (WGS) entry which is preliminary data.</text>
</comment>
<sequence length="87" mass="10201">MSTLDLEHALKPWDGSTWFVEQPADFVRGLYRLHQIEAHDLLMSGRGLSNWAAGFLQQLYYQSKPPTQTQWFWLRKLDQEHGERVAA</sequence>
<accession>A0A844YKH0</accession>
<name>A0A844YKH0_9SPHN</name>
<evidence type="ECO:0000313" key="1">
    <source>
        <dbReference type="EMBL" id="MXO63434.1"/>
    </source>
</evidence>
<protein>
    <submittedName>
        <fullName evidence="1">Uncharacterized protein</fullName>
    </submittedName>
</protein>
<dbReference type="RefSeq" id="WP_160675085.1">
    <property type="nucleotide sequence ID" value="NZ_WTYN01000001.1"/>
</dbReference>
<dbReference type="EMBL" id="WTYN01000001">
    <property type="protein sequence ID" value="MXO63434.1"/>
    <property type="molecule type" value="Genomic_DNA"/>
</dbReference>
<dbReference type="Proteomes" id="UP000445582">
    <property type="component" value="Unassembled WGS sequence"/>
</dbReference>
<evidence type="ECO:0000313" key="2">
    <source>
        <dbReference type="Proteomes" id="UP000445582"/>
    </source>
</evidence>
<proteinExistence type="predicted"/>
<organism evidence="1 2">
    <name type="scientific">Qipengyuania oceanensis</name>
    <dbReference type="NCBI Taxonomy" id="1463597"/>
    <lineage>
        <taxon>Bacteria</taxon>
        <taxon>Pseudomonadati</taxon>
        <taxon>Pseudomonadota</taxon>
        <taxon>Alphaproteobacteria</taxon>
        <taxon>Sphingomonadales</taxon>
        <taxon>Erythrobacteraceae</taxon>
        <taxon>Qipengyuania</taxon>
    </lineage>
</organism>
<dbReference type="AlphaFoldDB" id="A0A844YKH0"/>